<dbReference type="InterPro" id="IPR039426">
    <property type="entry name" value="TonB-dep_rcpt-like"/>
</dbReference>
<accession>A0ABP6Y1X7</accession>
<dbReference type="Gene3D" id="2.170.130.10">
    <property type="entry name" value="TonB-dependent receptor, plug domain"/>
    <property type="match status" value="1"/>
</dbReference>
<proteinExistence type="inferred from homology"/>
<dbReference type="InterPro" id="IPR037066">
    <property type="entry name" value="Plug_dom_sf"/>
</dbReference>
<dbReference type="Proteomes" id="UP001500954">
    <property type="component" value="Unassembled WGS sequence"/>
</dbReference>
<comment type="similarity">
    <text evidence="1">Belongs to the TonB-dependent receptor family.</text>
</comment>
<comment type="caution">
    <text evidence="2">The sequence shown here is derived from an EMBL/GenBank/DDBJ whole genome shotgun (WGS) entry which is preliminary data.</text>
</comment>
<sequence length="84" mass="9415">MITQEATVKSKDNINIILMESSFNIGDLQKALIIIDGKEVHDKTIDDLDIDKIESISILKNEEDIKKYGKKGKNGVIIITSKKN</sequence>
<keyword evidence="3" id="KW-1185">Reference proteome</keyword>
<keyword evidence="1" id="KW-0472">Membrane</keyword>
<keyword evidence="1" id="KW-0998">Cell outer membrane</keyword>
<evidence type="ECO:0000313" key="3">
    <source>
        <dbReference type="Proteomes" id="UP001500954"/>
    </source>
</evidence>
<keyword evidence="1" id="KW-1134">Transmembrane beta strand</keyword>
<protein>
    <recommendedName>
        <fullName evidence="4">TonB-dependent receptor plug domain-containing protein</fullName>
    </recommendedName>
</protein>
<comment type="subcellular location">
    <subcellularLocation>
        <location evidence="1">Cell outer membrane</location>
        <topology evidence="1">Multi-pass membrane protein</topology>
    </subcellularLocation>
</comment>
<evidence type="ECO:0008006" key="4">
    <source>
        <dbReference type="Google" id="ProtNLM"/>
    </source>
</evidence>
<gene>
    <name evidence="2" type="ORF">GCM10022395_25800</name>
</gene>
<dbReference type="EMBL" id="BAABCY010000070">
    <property type="protein sequence ID" value="GAA3575660.1"/>
    <property type="molecule type" value="Genomic_DNA"/>
</dbReference>
<keyword evidence="1" id="KW-0813">Transport</keyword>
<evidence type="ECO:0000313" key="2">
    <source>
        <dbReference type="EMBL" id="GAA3575660.1"/>
    </source>
</evidence>
<name>A0ABP6Y1X7_9FLAO</name>
<reference evidence="3" key="1">
    <citation type="journal article" date="2019" name="Int. J. Syst. Evol. Microbiol.">
        <title>The Global Catalogue of Microorganisms (GCM) 10K type strain sequencing project: providing services to taxonomists for standard genome sequencing and annotation.</title>
        <authorList>
            <consortium name="The Broad Institute Genomics Platform"/>
            <consortium name="The Broad Institute Genome Sequencing Center for Infectious Disease"/>
            <person name="Wu L."/>
            <person name="Ma J."/>
        </authorList>
    </citation>
    <scope>NUCLEOTIDE SEQUENCE [LARGE SCALE GENOMIC DNA]</scope>
    <source>
        <strain evidence="3">JCM 17111</strain>
    </source>
</reference>
<keyword evidence="1" id="KW-0812">Transmembrane</keyword>
<organism evidence="2 3">
    <name type="scientific">Snuella lapsa</name>
    <dbReference type="NCBI Taxonomy" id="870481"/>
    <lineage>
        <taxon>Bacteria</taxon>
        <taxon>Pseudomonadati</taxon>
        <taxon>Bacteroidota</taxon>
        <taxon>Flavobacteriia</taxon>
        <taxon>Flavobacteriales</taxon>
        <taxon>Flavobacteriaceae</taxon>
        <taxon>Snuella</taxon>
    </lineage>
</organism>
<dbReference type="PROSITE" id="PS52016">
    <property type="entry name" value="TONB_DEPENDENT_REC_3"/>
    <property type="match status" value="1"/>
</dbReference>
<evidence type="ECO:0000256" key="1">
    <source>
        <dbReference type="PROSITE-ProRule" id="PRU01360"/>
    </source>
</evidence>